<accession>A0A327S238</accession>
<sequence length="361" mass="40996">MVISVILGFISILLVVLILYSPGKSEPFLDSDGTKLAGSISEKTFVTIGGVRQGMFIKSKNKNNPVLLFLHGGIPMYYLTKKYPTGLEDYFTIVWWEQLGSGLSYNSNIPPETMTSEQMISDAVELTNYLRQRFGQEKIYLMAHSGGTFFGIQTAAQHPELFHAYIGVSQISNQLNSERLAYDYMLKRYKETDNRKMVRKLENASISDGISDSYLQIRDKGMHELGVGTTRDMKSVFTGIFIPSLTCKEYTVKEKFNMWRGKSQSGVSSMWDEILTTDLKDKVTNLDIPVYFFSGVYDYTTSYTLSKAYFERLNAPIKGFYSFEKSAHSPIFEEPLRLREIIENDVLNGKTGLSDTVLEDF</sequence>
<dbReference type="Pfam" id="PF00561">
    <property type="entry name" value="Abhydrolase_1"/>
    <property type="match status" value="1"/>
</dbReference>
<dbReference type="InterPro" id="IPR000073">
    <property type="entry name" value="AB_hydrolase_1"/>
</dbReference>
<evidence type="ECO:0000313" key="2">
    <source>
        <dbReference type="EMBL" id="RAJ22104.1"/>
    </source>
</evidence>
<evidence type="ECO:0000259" key="1">
    <source>
        <dbReference type="Pfam" id="PF00561"/>
    </source>
</evidence>
<dbReference type="AlphaFoldDB" id="A0A327S238"/>
<dbReference type="SUPFAM" id="SSF53474">
    <property type="entry name" value="alpha/beta-Hydrolases"/>
    <property type="match status" value="1"/>
</dbReference>
<proteinExistence type="predicted"/>
<dbReference type="Proteomes" id="UP000248987">
    <property type="component" value="Unassembled WGS sequence"/>
</dbReference>
<dbReference type="Gene3D" id="3.40.50.1820">
    <property type="entry name" value="alpha/beta hydrolase"/>
    <property type="match status" value="1"/>
</dbReference>
<evidence type="ECO:0000313" key="3">
    <source>
        <dbReference type="Proteomes" id="UP000248987"/>
    </source>
</evidence>
<reference evidence="2 3" key="1">
    <citation type="submission" date="2018-06" db="EMBL/GenBank/DDBJ databases">
        <title>Genomic Encyclopedia of Archaeal and Bacterial Type Strains, Phase II (KMG-II): from individual species to whole genera.</title>
        <authorList>
            <person name="Goeker M."/>
        </authorList>
    </citation>
    <scope>NUCLEOTIDE SEQUENCE [LARGE SCALE GENOMIC DNA]</scope>
    <source>
        <strain evidence="2 3">DSM 12408</strain>
    </source>
</reference>
<dbReference type="RefSeq" id="WP_211272617.1">
    <property type="nucleotide sequence ID" value="NZ_LZRN01000001.1"/>
</dbReference>
<feature type="domain" description="AB hydrolase-1" evidence="1">
    <location>
        <begin position="65"/>
        <end position="335"/>
    </location>
</feature>
<keyword evidence="3" id="KW-1185">Reference proteome</keyword>
<protein>
    <submittedName>
        <fullName evidence="2">Pimeloyl-ACP methyl ester carboxylesterase</fullName>
    </submittedName>
</protein>
<dbReference type="InterPro" id="IPR029058">
    <property type="entry name" value="AB_hydrolase_fold"/>
</dbReference>
<name>A0A327S238_9FLAO</name>
<organism evidence="2 3">
    <name type="scientific">Gelidibacter algens</name>
    <dbReference type="NCBI Taxonomy" id="49280"/>
    <lineage>
        <taxon>Bacteria</taxon>
        <taxon>Pseudomonadati</taxon>
        <taxon>Bacteroidota</taxon>
        <taxon>Flavobacteriia</taxon>
        <taxon>Flavobacteriales</taxon>
        <taxon>Flavobacteriaceae</taxon>
        <taxon>Gelidibacter</taxon>
    </lineage>
</organism>
<comment type="caution">
    <text evidence="2">The sequence shown here is derived from an EMBL/GenBank/DDBJ whole genome shotgun (WGS) entry which is preliminary data.</text>
</comment>
<dbReference type="EMBL" id="QLLQ01000011">
    <property type="protein sequence ID" value="RAJ22104.1"/>
    <property type="molecule type" value="Genomic_DNA"/>
</dbReference>
<gene>
    <name evidence="2" type="ORF">LX77_02763</name>
</gene>